<dbReference type="Proteomes" id="UP000636010">
    <property type="component" value="Unassembled WGS sequence"/>
</dbReference>
<dbReference type="AlphaFoldDB" id="A0A2T4DQ14"/>
<sequence>MKYLQILLIAFLLIAQLEVRAQQQAMYTQYMFNGLAINPAYAGSHETLSLTALLREQWVNIEGAPSTQTLSLHAPVKRKKIGLGMLIMKDRIGIINQTGAYGSYAYKVNFENRGTLSMGISAGFSYYDAPFSQVNPNDPSFANIDVREFHPNVGVGLYYYTPTFYAGISTPQILETTFNRSSKDSDSEFRRHYFATAGKLFALSPNVKLLSSVLFKAVDGAPAEFDINASVLLQEVLWLGLSYRSFDSFDGIIRIQVTPAFQIGYSYDFITTSELSRVNGGSHEIMLNYRFSFNKKRILTPRYF</sequence>
<dbReference type="EMBL" id="PYVU01000079">
    <property type="protein sequence ID" value="PTB95887.1"/>
    <property type="molecule type" value="Genomic_DNA"/>
</dbReference>
<reference evidence="1" key="1">
    <citation type="journal article" date="2014" name="Int. J. Syst. Evol. Microbiol.">
        <title>Complete genome of a new Firmicutes species belonging to the dominant human colonic microbiota ('Ruminococcus bicirculans') reveals two chromosomes and a selective capacity to utilize plant glucans.</title>
        <authorList>
            <consortium name="NISC Comparative Sequencing Program"/>
            <person name="Wegmann U."/>
            <person name="Louis P."/>
            <person name="Goesmann A."/>
            <person name="Henrissat B."/>
            <person name="Duncan S.H."/>
            <person name="Flint H.J."/>
        </authorList>
    </citation>
    <scope>NUCLEOTIDE SEQUENCE</scope>
    <source>
        <strain evidence="1">CGMCC 1.10832</strain>
    </source>
</reference>
<evidence type="ECO:0000313" key="3">
    <source>
        <dbReference type="Proteomes" id="UP000240608"/>
    </source>
</evidence>
<comment type="caution">
    <text evidence="2">The sequence shown here is derived from an EMBL/GenBank/DDBJ whole genome shotgun (WGS) entry which is preliminary data.</text>
</comment>
<keyword evidence="4" id="KW-1185">Reference proteome</keyword>
<dbReference type="Proteomes" id="UP000240608">
    <property type="component" value="Unassembled WGS sequence"/>
</dbReference>
<reference evidence="4" key="3">
    <citation type="journal article" date="2019" name="Int. J. Syst. Evol. Microbiol.">
        <title>The Global Catalogue of Microorganisms (GCM) 10K type strain sequencing project: providing services to taxonomists for standard genome sequencing and annotation.</title>
        <authorList>
            <consortium name="The Broad Institute Genomics Platform"/>
            <consortium name="The Broad Institute Genome Sequencing Center for Infectious Disease"/>
            <person name="Wu L."/>
            <person name="Ma J."/>
        </authorList>
    </citation>
    <scope>NUCLEOTIDE SEQUENCE [LARGE SCALE GENOMIC DNA]</scope>
    <source>
        <strain evidence="4">CGMCC 1.10832</strain>
    </source>
</reference>
<proteinExistence type="predicted"/>
<dbReference type="RefSeq" id="WP_188467815.1">
    <property type="nucleotide sequence ID" value="NZ_BAABHU010000026.1"/>
</dbReference>
<dbReference type="NCBIfam" id="TIGR03519">
    <property type="entry name" value="T9SS_PorP_fam"/>
    <property type="match status" value="1"/>
</dbReference>
<evidence type="ECO:0000313" key="1">
    <source>
        <dbReference type="EMBL" id="GGC55970.1"/>
    </source>
</evidence>
<reference evidence="1" key="4">
    <citation type="submission" date="2024-05" db="EMBL/GenBank/DDBJ databases">
        <authorList>
            <person name="Sun Q."/>
            <person name="Zhou Y."/>
        </authorList>
    </citation>
    <scope>NUCLEOTIDE SEQUENCE</scope>
    <source>
        <strain evidence="1">CGMCC 1.10832</strain>
    </source>
</reference>
<reference evidence="2 3" key="2">
    <citation type="submission" date="2018-03" db="EMBL/GenBank/DDBJ databases">
        <title>Cross-interface Injection: A General Nanoliter Liquid Handling Method Applied to Single Cells Genome Amplification Automated Nanoliter Liquid Handling Applied to Single Cell Multiple Displacement Amplification.</title>
        <authorList>
            <person name="Yun J."/>
            <person name="Xu P."/>
            <person name="Xu J."/>
            <person name="Dai X."/>
            <person name="Wang Y."/>
            <person name="Zheng X."/>
            <person name="Cao C."/>
            <person name="Yi Q."/>
            <person name="Zhu Y."/>
            <person name="Wang L."/>
            <person name="Dong Z."/>
            <person name="Huang Y."/>
            <person name="Huang L."/>
            <person name="Du W."/>
        </authorList>
    </citation>
    <scope>NUCLEOTIDE SEQUENCE [LARGE SCALE GENOMIC DNA]</scope>
    <source>
        <strain evidence="2 3">Z-D1-2</strain>
    </source>
</reference>
<dbReference type="Pfam" id="PF11751">
    <property type="entry name" value="PorP_SprF"/>
    <property type="match status" value="1"/>
</dbReference>
<evidence type="ECO:0000313" key="4">
    <source>
        <dbReference type="Proteomes" id="UP000636010"/>
    </source>
</evidence>
<dbReference type="InterPro" id="IPR019861">
    <property type="entry name" value="PorP/SprF_Bacteroidetes"/>
</dbReference>
<accession>A0A2T4DQ14</accession>
<name>A0A2T4DQ14_9BACT</name>
<protein>
    <submittedName>
        <fullName evidence="1">Membrane protein</fullName>
    </submittedName>
</protein>
<evidence type="ECO:0000313" key="2">
    <source>
        <dbReference type="EMBL" id="PTB95887.1"/>
    </source>
</evidence>
<dbReference type="EMBL" id="BMEC01000026">
    <property type="protein sequence ID" value="GGC55970.1"/>
    <property type="molecule type" value="Genomic_DNA"/>
</dbReference>
<gene>
    <name evidence="1" type="primary">porP</name>
    <name evidence="2" type="ORF">C9994_09755</name>
    <name evidence="1" type="ORF">GCM10011506_47060</name>
</gene>
<organism evidence="2 3">
    <name type="scientific">Marivirga lumbricoides</name>
    <dbReference type="NCBI Taxonomy" id="1046115"/>
    <lineage>
        <taxon>Bacteria</taxon>
        <taxon>Pseudomonadati</taxon>
        <taxon>Bacteroidota</taxon>
        <taxon>Cytophagia</taxon>
        <taxon>Cytophagales</taxon>
        <taxon>Marivirgaceae</taxon>
        <taxon>Marivirga</taxon>
    </lineage>
</organism>